<dbReference type="InterPro" id="IPR006076">
    <property type="entry name" value="FAD-dep_OxRdtase"/>
</dbReference>
<dbReference type="AlphaFoldDB" id="A0A6L6QLD4"/>
<dbReference type="SUPFAM" id="SSF54373">
    <property type="entry name" value="FAD-linked reductases, C-terminal domain"/>
    <property type="match status" value="1"/>
</dbReference>
<dbReference type="GO" id="GO:0008718">
    <property type="term" value="F:D-amino-acid dehydrogenase activity"/>
    <property type="evidence" value="ECO:0007669"/>
    <property type="project" value="TreeGrafter"/>
</dbReference>
<dbReference type="SUPFAM" id="SSF51905">
    <property type="entry name" value="FAD/NAD(P)-binding domain"/>
    <property type="match status" value="1"/>
</dbReference>
<reference evidence="5 6" key="1">
    <citation type="submission" date="2019-11" db="EMBL/GenBank/DDBJ databases">
        <title>Type strains purchased from KCTC, JCM and DSMZ.</title>
        <authorList>
            <person name="Lu H."/>
        </authorList>
    </citation>
    <scope>NUCLEOTIDE SEQUENCE [LARGE SCALE GENOMIC DNA]</scope>
    <source>
        <strain evidence="5 6">JCM 31587</strain>
    </source>
</reference>
<dbReference type="NCBIfam" id="NF001933">
    <property type="entry name" value="PRK00711.1"/>
    <property type="match status" value="1"/>
</dbReference>
<dbReference type="PANTHER" id="PTHR13847">
    <property type="entry name" value="SARCOSINE DEHYDROGENASE-RELATED"/>
    <property type="match status" value="1"/>
</dbReference>
<keyword evidence="3" id="KW-0812">Transmembrane</keyword>
<comment type="caution">
    <text evidence="5">The sequence shown here is derived from an EMBL/GenBank/DDBJ whole genome shotgun (WGS) entry which is preliminary data.</text>
</comment>
<keyword evidence="3" id="KW-0472">Membrane</keyword>
<dbReference type="EMBL" id="WNKX01000017">
    <property type="protein sequence ID" value="MTW12945.1"/>
    <property type="molecule type" value="Genomic_DNA"/>
</dbReference>
<dbReference type="Proteomes" id="UP000472320">
    <property type="component" value="Unassembled WGS sequence"/>
</dbReference>
<dbReference type="OrthoDB" id="18526at2"/>
<evidence type="ECO:0000313" key="6">
    <source>
        <dbReference type="Proteomes" id="UP000472320"/>
    </source>
</evidence>
<gene>
    <name evidence="5" type="ORF">GM658_20260</name>
</gene>
<evidence type="ECO:0000259" key="4">
    <source>
        <dbReference type="Pfam" id="PF01266"/>
    </source>
</evidence>
<sequence length="417" mass="45896">MANGKQVIVIGGGVVGLASAWWLLEAGLRVTLLERSPTVGTAASYRNGGQLSYRYVSPLADVGVPKKVMEWLFEKDGPLRFRPEADYRQWRWIARFLKNCNAETNARITAKLLQLGELSRQSLTQLELKLPLSKFNWRNAGKLVVYRSEEAFKAALDKPGVDQNRAVLWGADTARIEPALAHVASKLAGGIFNPGEAVADCYAFCLALEKRIYAHPRFERCMHTAARHIFVDRGRVSAIETDAGWITADHYVLAAGIQSRDLAATANLDLPMYPLKGYSLTAPIGGEHVPPNISVTDFERKTLYARIGNELRIAAMVDLVGENKRIDRRRIASMSRMARETMPDAADYDKAEAWAGLRPATPNGAPIIGPTPYPNLWLNVGHGGLGFTFACGSASLLATLMRGKEPPFELDFLAYKA</sequence>
<keyword evidence="2" id="KW-0560">Oxidoreductase</keyword>
<protein>
    <submittedName>
        <fullName evidence="5">FAD-dependent oxidoreductase</fullName>
    </submittedName>
</protein>
<dbReference type="Gene3D" id="3.50.50.60">
    <property type="entry name" value="FAD/NAD(P)-binding domain"/>
    <property type="match status" value="2"/>
</dbReference>
<dbReference type="GO" id="GO:0005737">
    <property type="term" value="C:cytoplasm"/>
    <property type="evidence" value="ECO:0007669"/>
    <property type="project" value="TreeGrafter"/>
</dbReference>
<name>A0A6L6QLD4_9BURK</name>
<organism evidence="5 6">
    <name type="scientific">Massilia eburnea</name>
    <dbReference type="NCBI Taxonomy" id="1776165"/>
    <lineage>
        <taxon>Bacteria</taxon>
        <taxon>Pseudomonadati</taxon>
        <taxon>Pseudomonadota</taxon>
        <taxon>Betaproteobacteria</taxon>
        <taxon>Burkholderiales</taxon>
        <taxon>Oxalobacteraceae</taxon>
        <taxon>Telluria group</taxon>
        <taxon>Massilia</taxon>
    </lineage>
</organism>
<feature type="domain" description="FAD dependent oxidoreductase" evidence="4">
    <location>
        <begin position="7"/>
        <end position="399"/>
    </location>
</feature>
<dbReference type="Pfam" id="PF01266">
    <property type="entry name" value="DAO"/>
    <property type="match status" value="1"/>
</dbReference>
<keyword evidence="6" id="KW-1185">Reference proteome</keyword>
<evidence type="ECO:0000313" key="5">
    <source>
        <dbReference type="EMBL" id="MTW12945.1"/>
    </source>
</evidence>
<dbReference type="GO" id="GO:0055130">
    <property type="term" value="P:D-alanine catabolic process"/>
    <property type="evidence" value="ECO:0007669"/>
    <property type="project" value="TreeGrafter"/>
</dbReference>
<dbReference type="Gene3D" id="3.30.9.10">
    <property type="entry name" value="D-Amino Acid Oxidase, subunit A, domain 2"/>
    <property type="match status" value="1"/>
</dbReference>
<dbReference type="PANTHER" id="PTHR13847:SF280">
    <property type="entry name" value="D-AMINO ACID DEHYDROGENASE"/>
    <property type="match status" value="1"/>
</dbReference>
<dbReference type="InterPro" id="IPR036188">
    <property type="entry name" value="FAD/NAD-bd_sf"/>
</dbReference>
<evidence type="ECO:0000256" key="3">
    <source>
        <dbReference type="SAM" id="Phobius"/>
    </source>
</evidence>
<dbReference type="GO" id="GO:0005886">
    <property type="term" value="C:plasma membrane"/>
    <property type="evidence" value="ECO:0007669"/>
    <property type="project" value="TreeGrafter"/>
</dbReference>
<dbReference type="RefSeq" id="WP_155455872.1">
    <property type="nucleotide sequence ID" value="NZ_WNKX01000017.1"/>
</dbReference>
<feature type="transmembrane region" description="Helical" evidence="3">
    <location>
        <begin position="7"/>
        <end position="24"/>
    </location>
</feature>
<evidence type="ECO:0000256" key="1">
    <source>
        <dbReference type="ARBA" id="ARBA00009410"/>
    </source>
</evidence>
<comment type="similarity">
    <text evidence="1">Belongs to the DadA oxidoreductase family.</text>
</comment>
<proteinExistence type="inferred from homology"/>
<keyword evidence="3" id="KW-1133">Transmembrane helix</keyword>
<evidence type="ECO:0000256" key="2">
    <source>
        <dbReference type="ARBA" id="ARBA00023002"/>
    </source>
</evidence>
<accession>A0A6L6QLD4</accession>